<accession>A0A2A2K826</accession>
<dbReference type="AlphaFoldDB" id="A0A2A2K826"/>
<feature type="region of interest" description="Disordered" evidence="1">
    <location>
        <begin position="1"/>
        <end position="24"/>
    </location>
</feature>
<organism evidence="2 3">
    <name type="scientific">Diploscapter pachys</name>
    <dbReference type="NCBI Taxonomy" id="2018661"/>
    <lineage>
        <taxon>Eukaryota</taxon>
        <taxon>Metazoa</taxon>
        <taxon>Ecdysozoa</taxon>
        <taxon>Nematoda</taxon>
        <taxon>Chromadorea</taxon>
        <taxon>Rhabditida</taxon>
        <taxon>Rhabditina</taxon>
        <taxon>Rhabditomorpha</taxon>
        <taxon>Rhabditoidea</taxon>
        <taxon>Rhabditidae</taxon>
        <taxon>Diploscapter</taxon>
    </lineage>
</organism>
<dbReference type="EMBL" id="LIAE01009371">
    <property type="protein sequence ID" value="PAV70023.1"/>
    <property type="molecule type" value="Genomic_DNA"/>
</dbReference>
<gene>
    <name evidence="2" type="ORF">WR25_03217</name>
</gene>
<reference evidence="2 3" key="1">
    <citation type="journal article" date="2017" name="Curr. Biol.">
        <title>Genome architecture and evolution of a unichromosomal asexual nematode.</title>
        <authorList>
            <person name="Fradin H."/>
            <person name="Zegar C."/>
            <person name="Gutwein M."/>
            <person name="Lucas J."/>
            <person name="Kovtun M."/>
            <person name="Corcoran D."/>
            <person name="Baugh L.R."/>
            <person name="Kiontke K."/>
            <person name="Gunsalus K."/>
            <person name="Fitch D.H."/>
            <person name="Piano F."/>
        </authorList>
    </citation>
    <scope>NUCLEOTIDE SEQUENCE [LARGE SCALE GENOMIC DNA]</scope>
    <source>
        <strain evidence="2">PF1309</strain>
    </source>
</reference>
<keyword evidence="3" id="KW-1185">Reference proteome</keyword>
<dbReference type="Proteomes" id="UP000218231">
    <property type="component" value="Unassembled WGS sequence"/>
</dbReference>
<feature type="region of interest" description="Disordered" evidence="1">
    <location>
        <begin position="192"/>
        <end position="225"/>
    </location>
</feature>
<protein>
    <submittedName>
        <fullName evidence="2">Uncharacterized protein</fullName>
    </submittedName>
</protein>
<sequence length="465" mass="48219">MTKVGTAYKQKGQGSCSPPCPFRKPDRSGSALGRILVALGVRLRGGFGSLGLGDLGLERLVLGGRDGRRHDRRDREVAVFDRRRRALGQLDVADVDRIADLAALQRNRDLAGDVGGVDDQLDLVAGDVEHAALLQAAALVLVREHDRHRDGDGGVLTDAQEVDMDRTVGDRVERHVLRQRALTADHDDRVHEAPGLTSTVRGTVRPMRPPGEGRGASAPKGPSLASCACTESGPARCPAPTAMNTVPGLVIRCLIHCAQLRLRSTSSTFATSGELFSSSFISRASASGSPRAHSSTIDAICLSSVGNSSTVLSRNWSCAFSDRLPKKPSCCCGVSSPDSGLCACFAASVITSSGPLALSYPSFDSGATDSCVAASHGLNRSSALAGSPRSVTALVKAARLSAGRRCVSGGVPAGATPVACTSPCIVAGSGITISSFTSSALSNALLTASSNQVRPGFNTWIVPNR</sequence>
<evidence type="ECO:0000313" key="2">
    <source>
        <dbReference type="EMBL" id="PAV70023.1"/>
    </source>
</evidence>
<evidence type="ECO:0000256" key="1">
    <source>
        <dbReference type="SAM" id="MobiDB-lite"/>
    </source>
</evidence>
<evidence type="ECO:0000313" key="3">
    <source>
        <dbReference type="Proteomes" id="UP000218231"/>
    </source>
</evidence>
<proteinExistence type="predicted"/>
<name>A0A2A2K826_9BILA</name>
<comment type="caution">
    <text evidence="2">The sequence shown here is derived from an EMBL/GenBank/DDBJ whole genome shotgun (WGS) entry which is preliminary data.</text>
</comment>